<reference evidence="1 2" key="1">
    <citation type="submission" date="2024-06" db="EMBL/GenBank/DDBJ databases">
        <authorList>
            <person name="Woo H."/>
        </authorList>
    </citation>
    <scope>NUCLEOTIDE SEQUENCE [LARGE SCALE GENOMIC DNA]</scope>
    <source>
        <strain evidence="1 2">Si-c</strain>
    </source>
</reference>
<dbReference type="PANTHER" id="PTHR43861">
    <property type="entry name" value="TRANS-ACONITATE 2-METHYLTRANSFERASE-RELATED"/>
    <property type="match status" value="1"/>
</dbReference>
<proteinExistence type="predicted"/>
<sequence>MDEREQAILEAWHANAAPWTRAVREQAIASRRLATDRAILDAVLAHRPRRVIDLGCGEGWLVRGLAEQGVDVLGIDAVPALVEAARAAGGGRFLEMDYADVANGALRERADVVACNFSLFGGESVDALLRTVPSLLTPGGVLVVQTLHPFVACGDDAYADGWRAGSWVGCGEGFGQAAPWYFRTLAGWLDALTQAGLQLRRMVEPLHPPTGKPASVILMAEARR</sequence>
<evidence type="ECO:0000313" key="1">
    <source>
        <dbReference type="EMBL" id="MEW9570198.1"/>
    </source>
</evidence>
<protein>
    <submittedName>
        <fullName evidence="1">Trans-aconitate 2-methyltransferase</fullName>
    </submittedName>
</protein>
<dbReference type="EMBL" id="JBFOHK010000001">
    <property type="protein sequence ID" value="MEW9570198.1"/>
    <property type="molecule type" value="Genomic_DNA"/>
</dbReference>
<dbReference type="InterPro" id="IPR029063">
    <property type="entry name" value="SAM-dependent_MTases_sf"/>
</dbReference>
<dbReference type="PANTHER" id="PTHR43861:SF1">
    <property type="entry name" value="TRANS-ACONITATE 2-METHYLTRANSFERASE"/>
    <property type="match status" value="1"/>
</dbReference>
<gene>
    <name evidence="1" type="ORF">ABQJ54_00375</name>
</gene>
<name>A0ABV3Q8Q3_9GAMM</name>
<organism evidence="1 2">
    <name type="scientific">Rhodanobacter lycopersici</name>
    <dbReference type="NCBI Taxonomy" id="3162487"/>
    <lineage>
        <taxon>Bacteria</taxon>
        <taxon>Pseudomonadati</taxon>
        <taxon>Pseudomonadota</taxon>
        <taxon>Gammaproteobacteria</taxon>
        <taxon>Lysobacterales</taxon>
        <taxon>Rhodanobacteraceae</taxon>
        <taxon>Rhodanobacter</taxon>
    </lineage>
</organism>
<evidence type="ECO:0000313" key="2">
    <source>
        <dbReference type="Proteomes" id="UP001556220"/>
    </source>
</evidence>
<dbReference type="SUPFAM" id="SSF53335">
    <property type="entry name" value="S-adenosyl-L-methionine-dependent methyltransferases"/>
    <property type="match status" value="1"/>
</dbReference>
<dbReference type="Pfam" id="PF13489">
    <property type="entry name" value="Methyltransf_23"/>
    <property type="match status" value="1"/>
</dbReference>
<dbReference type="Proteomes" id="UP001556220">
    <property type="component" value="Unassembled WGS sequence"/>
</dbReference>
<dbReference type="CDD" id="cd02440">
    <property type="entry name" value="AdoMet_MTases"/>
    <property type="match status" value="1"/>
</dbReference>
<comment type="caution">
    <text evidence="1">The sequence shown here is derived from an EMBL/GenBank/DDBJ whole genome shotgun (WGS) entry which is preliminary data.</text>
</comment>
<dbReference type="Gene3D" id="3.40.50.150">
    <property type="entry name" value="Vaccinia Virus protein VP39"/>
    <property type="match status" value="1"/>
</dbReference>
<dbReference type="RefSeq" id="WP_367852299.1">
    <property type="nucleotide sequence ID" value="NZ_JBFOHK010000001.1"/>
</dbReference>
<accession>A0ABV3Q8Q3</accession>
<keyword evidence="2" id="KW-1185">Reference proteome</keyword>